<protein>
    <submittedName>
        <fullName evidence="2">Uncharacterized protein</fullName>
    </submittedName>
</protein>
<dbReference type="OrthoDB" id="3224221at2759"/>
<evidence type="ECO:0000256" key="1">
    <source>
        <dbReference type="SAM" id="MobiDB-lite"/>
    </source>
</evidence>
<evidence type="ECO:0000313" key="3">
    <source>
        <dbReference type="Proteomes" id="UP000290288"/>
    </source>
</evidence>
<dbReference type="Proteomes" id="UP000290288">
    <property type="component" value="Unassembled WGS sequence"/>
</dbReference>
<sequence>MDVDNSGEGQARPDAGHHDAGGNGAGGPSNQAAQPSLPGSIQHPGAQSQSVPSNNPGHLSHQPYHQQYPWYYGQQWQYHTYPPVNPTMPPQYYFPQDTAPPPSQYRPPGTPRQPMKGSAGHSDSEGSGSDMSFSTTSTVKKRRLDDDAESARMTPAPKGKHTSDAVKDAHEIPNKALETLGHRFCKLEENIQQVTQVLLHAAESISRTPLGIEDQKVLLVLECMKETNDLLRKGLPTNLAGSSSAGGGDGTTGNDVVMGNPSPFALPKSPKLNPRKRAGDRTLLARLVRDFFNDNYKGHKNASDWNPDTDPPCSIEDFFLDMTKPPAWKWNHAAGGVFVEAFLQRDDPRLSIGTEDNPDHKEFNRKKRRSERKRCLFYRRLQAADRLEDTKRHLPLLLALGKDGMSSDESDHKNGSGRPLYLATNKKWRHPQATACLRAFDAIHRDKRFKPVRNISSGAQVHERRLTFTASKRPPVRGLPTAFYDPEWLARLPETLRRDLNPIESGPYDFSHTTYVNDLVQLNNGQMDAMSGYV</sequence>
<feature type="compositionally biased region" description="Pro residues" evidence="1">
    <location>
        <begin position="98"/>
        <end position="111"/>
    </location>
</feature>
<dbReference type="EMBL" id="SDEE01000626">
    <property type="protein sequence ID" value="RXW14916.1"/>
    <property type="molecule type" value="Genomic_DNA"/>
</dbReference>
<organism evidence="2 3">
    <name type="scientific">Candolleomyces aberdarensis</name>
    <dbReference type="NCBI Taxonomy" id="2316362"/>
    <lineage>
        <taxon>Eukaryota</taxon>
        <taxon>Fungi</taxon>
        <taxon>Dikarya</taxon>
        <taxon>Basidiomycota</taxon>
        <taxon>Agaricomycotina</taxon>
        <taxon>Agaricomycetes</taxon>
        <taxon>Agaricomycetidae</taxon>
        <taxon>Agaricales</taxon>
        <taxon>Agaricineae</taxon>
        <taxon>Psathyrellaceae</taxon>
        <taxon>Candolleomyces</taxon>
    </lineage>
</organism>
<dbReference type="STRING" id="2316362.A0A4Q2D8I7"/>
<keyword evidence="3" id="KW-1185">Reference proteome</keyword>
<feature type="region of interest" description="Disordered" evidence="1">
    <location>
        <begin position="1"/>
        <end position="64"/>
    </location>
</feature>
<proteinExistence type="predicted"/>
<comment type="caution">
    <text evidence="2">The sequence shown here is derived from an EMBL/GenBank/DDBJ whole genome shotgun (WGS) entry which is preliminary data.</text>
</comment>
<dbReference type="AlphaFoldDB" id="A0A4Q2D8I7"/>
<feature type="compositionally biased region" description="Polar residues" evidence="1">
    <location>
        <begin position="125"/>
        <end position="138"/>
    </location>
</feature>
<feature type="compositionally biased region" description="Polar residues" evidence="1">
    <location>
        <begin position="45"/>
        <end position="57"/>
    </location>
</feature>
<name>A0A4Q2D8I7_9AGAR</name>
<feature type="region of interest" description="Disordered" evidence="1">
    <location>
        <begin position="237"/>
        <end position="258"/>
    </location>
</feature>
<feature type="region of interest" description="Disordered" evidence="1">
    <location>
        <begin position="89"/>
        <end position="166"/>
    </location>
</feature>
<reference evidence="2 3" key="1">
    <citation type="submission" date="2019-01" db="EMBL/GenBank/DDBJ databases">
        <title>Draft genome sequence of Psathyrella aberdarensis IHI B618.</title>
        <authorList>
            <person name="Buettner E."/>
            <person name="Kellner H."/>
        </authorList>
    </citation>
    <scope>NUCLEOTIDE SEQUENCE [LARGE SCALE GENOMIC DNA]</scope>
    <source>
        <strain evidence="2 3">IHI B618</strain>
    </source>
</reference>
<gene>
    <name evidence="2" type="ORF">EST38_g10943</name>
</gene>
<accession>A0A4Q2D8I7</accession>
<evidence type="ECO:0000313" key="2">
    <source>
        <dbReference type="EMBL" id="RXW14916.1"/>
    </source>
</evidence>